<comment type="caution">
    <text evidence="2">The sequence shown here is derived from an EMBL/GenBank/DDBJ whole genome shotgun (WGS) entry which is preliminary data.</text>
</comment>
<dbReference type="EMBL" id="CAJQZP010000178">
    <property type="protein sequence ID" value="CAG4943948.1"/>
    <property type="molecule type" value="Genomic_DNA"/>
</dbReference>
<name>A0A8S3W6S7_PARAO</name>
<protein>
    <submittedName>
        <fullName evidence="2">(apollo) hypothetical protein</fullName>
    </submittedName>
</protein>
<accession>A0A8S3W6S7</accession>
<feature type="compositionally biased region" description="Acidic residues" evidence="1">
    <location>
        <begin position="295"/>
        <end position="310"/>
    </location>
</feature>
<evidence type="ECO:0000313" key="2">
    <source>
        <dbReference type="EMBL" id="CAG4943948.1"/>
    </source>
</evidence>
<reference evidence="2" key="1">
    <citation type="submission" date="2021-04" db="EMBL/GenBank/DDBJ databases">
        <authorList>
            <person name="Tunstrom K."/>
        </authorList>
    </citation>
    <scope>NUCLEOTIDE SEQUENCE</scope>
</reference>
<dbReference type="Proteomes" id="UP000691718">
    <property type="component" value="Unassembled WGS sequence"/>
</dbReference>
<gene>
    <name evidence="2" type="ORF">PAPOLLO_LOCUS2786</name>
</gene>
<keyword evidence="3" id="KW-1185">Reference proteome</keyword>
<dbReference type="OrthoDB" id="6753017at2759"/>
<evidence type="ECO:0000256" key="1">
    <source>
        <dbReference type="SAM" id="MobiDB-lite"/>
    </source>
</evidence>
<dbReference type="AlphaFoldDB" id="A0A8S3W6S7"/>
<sequence length="322" mass="37160">MKKDSQDIQSLLEWFSLHDPFPEVNRIVSIASGIVGDDKINCHKAREVGIACMSKITGLTFDNIKLKRADKVVPLLAMSSTVKVHDKKIPVDPVLLFQRMSITTALEDEIEKYFEYELAPYPLSIFDEIGMRKTQKSAIYDCFQTVILDIDNINSTFIIDGGFLLHRVVWDHEETFHNILDKYVQYVRRHFGHRVTVLFDGYTDCKKNIKAAEQRRRATTTSSSSDVIFDEIMTVPTSKQKFLANTHNKSRFILMLKEKFTTENILVKQAENDADVLIIETAIEQFNSTNTTIVQEDEEKEDEEENEDNILEVPLDYYESDE</sequence>
<evidence type="ECO:0000313" key="3">
    <source>
        <dbReference type="Proteomes" id="UP000691718"/>
    </source>
</evidence>
<organism evidence="2 3">
    <name type="scientific">Parnassius apollo</name>
    <name type="common">Apollo butterfly</name>
    <name type="synonym">Papilio apollo</name>
    <dbReference type="NCBI Taxonomy" id="110799"/>
    <lineage>
        <taxon>Eukaryota</taxon>
        <taxon>Metazoa</taxon>
        <taxon>Ecdysozoa</taxon>
        <taxon>Arthropoda</taxon>
        <taxon>Hexapoda</taxon>
        <taxon>Insecta</taxon>
        <taxon>Pterygota</taxon>
        <taxon>Neoptera</taxon>
        <taxon>Endopterygota</taxon>
        <taxon>Lepidoptera</taxon>
        <taxon>Glossata</taxon>
        <taxon>Ditrysia</taxon>
        <taxon>Papilionoidea</taxon>
        <taxon>Papilionidae</taxon>
        <taxon>Parnassiinae</taxon>
        <taxon>Parnassini</taxon>
        <taxon>Parnassius</taxon>
        <taxon>Parnassius</taxon>
    </lineage>
</organism>
<proteinExistence type="predicted"/>
<feature type="region of interest" description="Disordered" evidence="1">
    <location>
        <begin position="294"/>
        <end position="322"/>
    </location>
</feature>